<evidence type="ECO:0000256" key="1">
    <source>
        <dbReference type="ARBA" id="ARBA00022786"/>
    </source>
</evidence>
<dbReference type="GO" id="GO:0019005">
    <property type="term" value="C:SCF ubiquitin ligase complex"/>
    <property type="evidence" value="ECO:0007669"/>
    <property type="project" value="TreeGrafter"/>
</dbReference>
<organism evidence="3 4">
    <name type="scientific">Parnassius mnemosyne</name>
    <name type="common">clouded apollo</name>
    <dbReference type="NCBI Taxonomy" id="213953"/>
    <lineage>
        <taxon>Eukaryota</taxon>
        <taxon>Metazoa</taxon>
        <taxon>Ecdysozoa</taxon>
        <taxon>Arthropoda</taxon>
        <taxon>Hexapoda</taxon>
        <taxon>Insecta</taxon>
        <taxon>Pterygota</taxon>
        <taxon>Neoptera</taxon>
        <taxon>Endopterygota</taxon>
        <taxon>Lepidoptera</taxon>
        <taxon>Glossata</taxon>
        <taxon>Ditrysia</taxon>
        <taxon>Papilionoidea</taxon>
        <taxon>Papilionidae</taxon>
        <taxon>Parnassiinae</taxon>
        <taxon>Parnassini</taxon>
        <taxon>Parnassius</taxon>
        <taxon>Driopa</taxon>
    </lineage>
</organism>
<dbReference type="GO" id="GO:0043161">
    <property type="term" value="P:proteasome-mediated ubiquitin-dependent protein catabolic process"/>
    <property type="evidence" value="ECO:0007669"/>
    <property type="project" value="TreeGrafter"/>
</dbReference>
<name>A0AAV1KC24_9NEOP</name>
<evidence type="ECO:0000313" key="3">
    <source>
        <dbReference type="EMBL" id="CAK1580648.1"/>
    </source>
</evidence>
<dbReference type="CDD" id="cd12876">
    <property type="entry name" value="SPRY_SOCS3"/>
    <property type="match status" value="1"/>
</dbReference>
<dbReference type="Gene3D" id="2.60.120.920">
    <property type="match status" value="1"/>
</dbReference>
<dbReference type="AlphaFoldDB" id="A0AAV1KC24"/>
<dbReference type="InterPro" id="IPR001870">
    <property type="entry name" value="B30.2/SPRY"/>
</dbReference>
<reference evidence="3 4" key="1">
    <citation type="submission" date="2023-11" db="EMBL/GenBank/DDBJ databases">
        <authorList>
            <person name="Hedman E."/>
            <person name="Englund M."/>
            <person name="Stromberg M."/>
            <person name="Nyberg Akerstrom W."/>
            <person name="Nylinder S."/>
            <person name="Jareborg N."/>
            <person name="Kallberg Y."/>
            <person name="Kronander E."/>
        </authorList>
    </citation>
    <scope>NUCLEOTIDE SEQUENCE [LARGE SCALE GENOMIC DNA]</scope>
</reference>
<keyword evidence="4" id="KW-1185">Reference proteome</keyword>
<dbReference type="PANTHER" id="PTHR12245">
    <property type="entry name" value="SPRY DOMAIN CONTAINING SOCS BOX PROTEIN"/>
    <property type="match status" value="1"/>
</dbReference>
<evidence type="ECO:0000259" key="2">
    <source>
        <dbReference type="PROSITE" id="PS50188"/>
    </source>
</evidence>
<dbReference type="InterPro" id="IPR050672">
    <property type="entry name" value="FBXO45-Fsn/SPSB_families"/>
</dbReference>
<dbReference type="Proteomes" id="UP001314205">
    <property type="component" value="Unassembled WGS sequence"/>
</dbReference>
<dbReference type="SUPFAM" id="SSF49899">
    <property type="entry name" value="Concanavalin A-like lectins/glucanases"/>
    <property type="match status" value="1"/>
</dbReference>
<dbReference type="PANTHER" id="PTHR12245:SF5">
    <property type="entry name" value="SPRY DOMAIN-CONTAINING SOCS BOX PROTEIN 3"/>
    <property type="match status" value="1"/>
</dbReference>
<dbReference type="InterPro" id="IPR003877">
    <property type="entry name" value="SPRY_dom"/>
</dbReference>
<dbReference type="InterPro" id="IPR013320">
    <property type="entry name" value="ConA-like_dom_sf"/>
</dbReference>
<proteinExistence type="predicted"/>
<dbReference type="SMART" id="SM00449">
    <property type="entry name" value="SPRY"/>
    <property type="match status" value="1"/>
</dbReference>
<dbReference type="Pfam" id="PF00622">
    <property type="entry name" value="SPRY"/>
    <property type="match status" value="1"/>
</dbReference>
<accession>A0AAV1KC24</accession>
<gene>
    <name evidence="3" type="ORF">PARMNEM_LOCUS2414</name>
</gene>
<dbReference type="InterPro" id="IPR043136">
    <property type="entry name" value="B30.2/SPRY_sf"/>
</dbReference>
<sequence>MMFATETEQFERDTVARPYCLCWNKKAPVEWQELSYCSCGEEVDVNEWRWELPAANTLSQVMMSEDRKQVTFHPYYSSGTAAVRGDTPMLLNNHYYWEVKMLSETYGTDIMVGIGTSKVNMPESQYKFISLLGQDAESYGLSYMGAVKHNAIEMRGSPGFCRGTIIGVRLDMWQGTLEFYLNRQPQGICIYNLRRHNVLFPMISSTAAQSSMRLIYAASWRASLLVDAAKILASTVSKDTKIRLPPGLWHTLKSQFWLTLPTEGCISEENENEPSAKQQRMNRVPTMLNEILNSQYMNGFYVDNIDRDYRIVVWQ</sequence>
<dbReference type="EMBL" id="CAVLGL010000013">
    <property type="protein sequence ID" value="CAK1580648.1"/>
    <property type="molecule type" value="Genomic_DNA"/>
</dbReference>
<dbReference type="InterPro" id="IPR035754">
    <property type="entry name" value="SPRY_SPSB3"/>
</dbReference>
<comment type="caution">
    <text evidence="3">The sequence shown here is derived from an EMBL/GenBank/DDBJ whole genome shotgun (WGS) entry which is preliminary data.</text>
</comment>
<feature type="domain" description="B30.2/SPRY" evidence="2">
    <location>
        <begin position="30"/>
        <end position="221"/>
    </location>
</feature>
<protein>
    <recommendedName>
        <fullName evidence="2">B30.2/SPRY domain-containing protein</fullName>
    </recommendedName>
</protein>
<keyword evidence="1" id="KW-0833">Ubl conjugation pathway</keyword>
<dbReference type="PROSITE" id="PS50188">
    <property type="entry name" value="B302_SPRY"/>
    <property type="match status" value="1"/>
</dbReference>
<evidence type="ECO:0000313" key="4">
    <source>
        <dbReference type="Proteomes" id="UP001314205"/>
    </source>
</evidence>